<dbReference type="CDD" id="cd21109">
    <property type="entry name" value="SPASM"/>
    <property type="match status" value="1"/>
</dbReference>
<dbReference type="InterPro" id="IPR058240">
    <property type="entry name" value="rSAM_sf"/>
</dbReference>
<dbReference type="SFLD" id="SFLDG01067">
    <property type="entry name" value="SPASM/twitch_domain_containing"/>
    <property type="match status" value="1"/>
</dbReference>
<dbReference type="GO" id="GO:0051536">
    <property type="term" value="F:iron-sulfur cluster binding"/>
    <property type="evidence" value="ECO:0007669"/>
    <property type="project" value="UniProtKB-KW"/>
</dbReference>
<sequence>MSINKEKIIGIGCDFQLEPSASKRKDAIENFSGGEKDRIKWMLDNMRQNKAFIYKIEGKKDKEKEIVLKNLQNDYLHYRKNWKSQPKNSFEKKLHGKSFEKEKHNPLCFDLEVASVCDLACGFCYRQYVSTPDKIMKKELAFKLIDQASNMQIPSMKFNWRGEPLLNPQLPKIVNYAKKKGILETIINTNATKLDEKLSRELIESGLDIMIYSFDGGTKETYEKMRPGRFSKNNFDNIYQNILNFSKVRKKMKSPFPRTKIQMILTDETRKVQEEFFRLFKNIVDEVSVKQYTERGGKLIDLSDKFEREIKEQKQDLISNYGKDAILMKDSQNNIYVSEGRLPCEQPFQRLLTTYDGKVGMCCYDWGATHTVGYLDESGFKNGEKEYQKVKNKADNKKKGFEMMDLSMPKKNNLPEKVVRNLKEIWNGKDINKVRKAHIDNKAGDIKICKVCPFKETYKWKKIN</sequence>
<organism evidence="8">
    <name type="scientific">uncultured SAR11 cluster alpha proteobacterium H17925_38M03</name>
    <dbReference type="NCBI Taxonomy" id="715037"/>
    <lineage>
        <taxon>Bacteria</taxon>
        <taxon>Pseudomonadati</taxon>
        <taxon>Pseudomonadota</taxon>
        <taxon>Alphaproteobacteria</taxon>
        <taxon>Candidatus Pelagibacterales</taxon>
        <taxon>environmental samples</taxon>
    </lineage>
</organism>
<dbReference type="SFLD" id="SFLDG01387">
    <property type="entry name" value="BtrN-like_SPASM_domain_contain"/>
    <property type="match status" value="1"/>
</dbReference>
<evidence type="ECO:0000313" key="8">
    <source>
        <dbReference type="EMBL" id="ADH42966.1"/>
    </source>
</evidence>
<evidence type="ECO:0000259" key="7">
    <source>
        <dbReference type="PROSITE" id="PS51918"/>
    </source>
</evidence>
<evidence type="ECO:0000256" key="3">
    <source>
        <dbReference type="ARBA" id="ARBA00022691"/>
    </source>
</evidence>
<dbReference type="PANTHER" id="PTHR11228:SF7">
    <property type="entry name" value="PQQA PEPTIDE CYCLASE"/>
    <property type="match status" value="1"/>
</dbReference>
<dbReference type="InterPro" id="IPR013785">
    <property type="entry name" value="Aldolase_TIM"/>
</dbReference>
<dbReference type="InterPro" id="IPR050377">
    <property type="entry name" value="Radical_SAM_PqqE_MftC-like"/>
</dbReference>
<dbReference type="SUPFAM" id="SSF102114">
    <property type="entry name" value="Radical SAM enzymes"/>
    <property type="match status" value="1"/>
</dbReference>
<protein>
    <submittedName>
        <fullName evidence="8">Predicted Fe-S oxidoreductases</fullName>
    </submittedName>
</protein>
<reference evidence="8" key="1">
    <citation type="submission" date="2010-01" db="EMBL/GenBank/DDBJ databases">
        <title>Genome fragments of uncultured bacteria from the North Pacific Subtropical Gyre.</title>
        <authorList>
            <person name="Pham V.D."/>
            <person name="DeLong E.F."/>
        </authorList>
    </citation>
    <scope>NUCLEOTIDE SEQUENCE</scope>
</reference>
<evidence type="ECO:0000256" key="6">
    <source>
        <dbReference type="ARBA" id="ARBA00023014"/>
    </source>
</evidence>
<evidence type="ECO:0000256" key="1">
    <source>
        <dbReference type="ARBA" id="ARBA00001966"/>
    </source>
</evidence>
<keyword evidence="5" id="KW-0408">Iron</keyword>
<dbReference type="AlphaFoldDB" id="E7C9Y2"/>
<evidence type="ECO:0000256" key="5">
    <source>
        <dbReference type="ARBA" id="ARBA00023004"/>
    </source>
</evidence>
<dbReference type="PROSITE" id="PS51918">
    <property type="entry name" value="RADICAL_SAM"/>
    <property type="match status" value="1"/>
</dbReference>
<name>E7C9Y2_9PROT</name>
<comment type="cofactor">
    <cofactor evidence="1">
        <name>[4Fe-4S] cluster</name>
        <dbReference type="ChEBI" id="CHEBI:49883"/>
    </cofactor>
</comment>
<feature type="domain" description="Radical SAM core" evidence="7">
    <location>
        <begin position="103"/>
        <end position="329"/>
    </location>
</feature>
<keyword evidence="3" id="KW-0949">S-adenosyl-L-methionine</keyword>
<dbReference type="InterPro" id="IPR034391">
    <property type="entry name" value="AdoMet-like_SPASM_containing"/>
</dbReference>
<dbReference type="GO" id="GO:0046872">
    <property type="term" value="F:metal ion binding"/>
    <property type="evidence" value="ECO:0007669"/>
    <property type="project" value="UniProtKB-KW"/>
</dbReference>
<evidence type="ECO:0000256" key="4">
    <source>
        <dbReference type="ARBA" id="ARBA00022723"/>
    </source>
</evidence>
<dbReference type="InterPro" id="IPR007197">
    <property type="entry name" value="rSAM"/>
</dbReference>
<dbReference type="PANTHER" id="PTHR11228">
    <property type="entry name" value="RADICAL SAM DOMAIN PROTEIN"/>
    <property type="match status" value="1"/>
</dbReference>
<keyword evidence="2" id="KW-0004">4Fe-4S</keyword>
<dbReference type="Gene3D" id="3.20.20.70">
    <property type="entry name" value="Aldolase class I"/>
    <property type="match status" value="1"/>
</dbReference>
<dbReference type="SFLD" id="SFLDS00029">
    <property type="entry name" value="Radical_SAM"/>
    <property type="match status" value="1"/>
</dbReference>
<keyword evidence="4" id="KW-0479">Metal-binding</keyword>
<keyword evidence="6" id="KW-0411">Iron-sulfur</keyword>
<dbReference type="GO" id="GO:0003824">
    <property type="term" value="F:catalytic activity"/>
    <property type="evidence" value="ECO:0007669"/>
    <property type="project" value="InterPro"/>
</dbReference>
<proteinExistence type="predicted"/>
<dbReference type="EMBL" id="GU574703">
    <property type="protein sequence ID" value="ADH42966.1"/>
    <property type="molecule type" value="Genomic_DNA"/>
</dbReference>
<dbReference type="Pfam" id="PF04055">
    <property type="entry name" value="Radical_SAM"/>
    <property type="match status" value="1"/>
</dbReference>
<accession>E7C9Y2</accession>
<dbReference type="CDD" id="cd01335">
    <property type="entry name" value="Radical_SAM"/>
    <property type="match status" value="1"/>
</dbReference>
<evidence type="ECO:0000256" key="2">
    <source>
        <dbReference type="ARBA" id="ARBA00022485"/>
    </source>
</evidence>